<dbReference type="AlphaFoldDB" id="A0A3B0YMX5"/>
<dbReference type="InterPro" id="IPR001486">
    <property type="entry name" value="Hemoglobin_trunc"/>
</dbReference>
<sequence>MSTLYDELGGAVAIDAAVDIFYRKILSDDRVSEFFSDVDMDNQINKQRGFLTMVFGGPNNYTGKDMRSGHKHLVERGLVGTHVDIIIEHLSATLKDLGVADESIRKVAATANSVRSDILNQ</sequence>
<dbReference type="GO" id="GO:0019825">
    <property type="term" value="F:oxygen binding"/>
    <property type="evidence" value="ECO:0007669"/>
    <property type="project" value="InterPro"/>
</dbReference>
<dbReference type="PIRSF" id="PIRSF002030">
    <property type="entry name" value="Globin_Protozoa/Cyanobacteria"/>
    <property type="match status" value="1"/>
</dbReference>
<dbReference type="PROSITE" id="PS01213">
    <property type="entry name" value="GLOBIN_FAM_2"/>
    <property type="match status" value="1"/>
</dbReference>
<evidence type="ECO:0000256" key="2">
    <source>
        <dbReference type="ARBA" id="ARBA00009660"/>
    </source>
</evidence>
<evidence type="ECO:0000256" key="3">
    <source>
        <dbReference type="ARBA" id="ARBA00022448"/>
    </source>
</evidence>
<keyword evidence="3" id="KW-0813">Transport</keyword>
<evidence type="ECO:0000256" key="5">
    <source>
        <dbReference type="ARBA" id="ARBA00022621"/>
    </source>
</evidence>
<proteinExistence type="inferred from homology"/>
<evidence type="ECO:0000256" key="4">
    <source>
        <dbReference type="ARBA" id="ARBA00022617"/>
    </source>
</evidence>
<dbReference type="InterPro" id="IPR016339">
    <property type="entry name" value="Hemoglobin_trunc_I"/>
</dbReference>
<comment type="cofactor">
    <cofactor evidence="1">
        <name>heme</name>
        <dbReference type="ChEBI" id="CHEBI:30413"/>
    </cofactor>
</comment>
<dbReference type="InterPro" id="IPR012292">
    <property type="entry name" value="Globin/Proto"/>
</dbReference>
<comment type="similarity">
    <text evidence="2">Belongs to the truncated hemoglobin family. Group I subfamily.</text>
</comment>
<dbReference type="GO" id="GO:0020037">
    <property type="term" value="F:heme binding"/>
    <property type="evidence" value="ECO:0007669"/>
    <property type="project" value="InterPro"/>
</dbReference>
<keyword evidence="5" id="KW-0561">Oxygen transport</keyword>
<dbReference type="GO" id="GO:0046872">
    <property type="term" value="F:metal ion binding"/>
    <property type="evidence" value="ECO:0007669"/>
    <property type="project" value="UniProtKB-KW"/>
</dbReference>
<dbReference type="GO" id="GO:0005344">
    <property type="term" value="F:oxygen carrier activity"/>
    <property type="evidence" value="ECO:0007669"/>
    <property type="project" value="UniProtKB-KW"/>
</dbReference>
<organism evidence="8">
    <name type="scientific">hydrothermal vent metagenome</name>
    <dbReference type="NCBI Taxonomy" id="652676"/>
    <lineage>
        <taxon>unclassified sequences</taxon>
        <taxon>metagenomes</taxon>
        <taxon>ecological metagenomes</taxon>
    </lineage>
</organism>
<dbReference type="Gene3D" id="1.10.490.10">
    <property type="entry name" value="Globins"/>
    <property type="match status" value="1"/>
</dbReference>
<evidence type="ECO:0000313" key="8">
    <source>
        <dbReference type="EMBL" id="VAW82258.1"/>
    </source>
</evidence>
<dbReference type="Pfam" id="PF01152">
    <property type="entry name" value="Bac_globin"/>
    <property type="match status" value="1"/>
</dbReference>
<dbReference type="InterPro" id="IPR019795">
    <property type="entry name" value="Globin_bac-like_CS"/>
</dbReference>
<evidence type="ECO:0000256" key="7">
    <source>
        <dbReference type="ARBA" id="ARBA00023004"/>
    </source>
</evidence>
<name>A0A3B0YMX5_9ZZZZ</name>
<protein>
    <submittedName>
        <fullName evidence="8">Cyanoglobin Hemoglobin-like protein HbN</fullName>
    </submittedName>
</protein>
<keyword evidence="7" id="KW-0408">Iron</keyword>
<evidence type="ECO:0000256" key="6">
    <source>
        <dbReference type="ARBA" id="ARBA00022723"/>
    </source>
</evidence>
<gene>
    <name evidence="8" type="ORF">MNBD_GAMMA12-1064</name>
</gene>
<reference evidence="8" key="1">
    <citation type="submission" date="2018-06" db="EMBL/GenBank/DDBJ databases">
        <authorList>
            <person name="Zhirakovskaya E."/>
        </authorList>
    </citation>
    <scope>NUCLEOTIDE SEQUENCE</scope>
</reference>
<keyword evidence="6" id="KW-0479">Metal-binding</keyword>
<evidence type="ECO:0000256" key="1">
    <source>
        <dbReference type="ARBA" id="ARBA00001971"/>
    </source>
</evidence>
<dbReference type="CDD" id="cd00454">
    <property type="entry name" value="TrHb1_N"/>
    <property type="match status" value="1"/>
</dbReference>
<dbReference type="InterPro" id="IPR009050">
    <property type="entry name" value="Globin-like_sf"/>
</dbReference>
<accession>A0A3B0YMX5</accession>
<dbReference type="SUPFAM" id="SSF46458">
    <property type="entry name" value="Globin-like"/>
    <property type="match status" value="1"/>
</dbReference>
<keyword evidence="4" id="KW-0349">Heme</keyword>
<dbReference type="EMBL" id="UOFL01000238">
    <property type="protein sequence ID" value="VAW82258.1"/>
    <property type="molecule type" value="Genomic_DNA"/>
</dbReference>